<evidence type="ECO:0000256" key="3">
    <source>
        <dbReference type="ARBA" id="ARBA00022475"/>
    </source>
</evidence>
<sequence>MPSAGDRGRFAIEAEDLVKRFGGATALDGVSLAAPEGSVLCLLGPNGAGKTTVVRTLTTLLPPDAGRASVAGHDVVREAGRVRGAIGVTGQFTAVDDMMTGTQNLVLVARLNGFSRQAARNRAAELLDLLRLSEAAGRLVRTYSGGMRRRLDLAACLVRRPRVLFLDEPTTGLDPRSRGELWSLVLDVVAQGTTVLLTTQYLEEADRLADDVVVLDRGRVVVTGPPRRLKQRVGGRRVEFHPPDRSRAEAVARAAAALTGRPAEAEGDVVRMSLEDAAAFPDLARQLIDGGLTAGEISLGYPSLDEVFLALTGGRNPAGAFPEGATRAVRD</sequence>
<evidence type="ECO:0000256" key="2">
    <source>
        <dbReference type="ARBA" id="ARBA00022448"/>
    </source>
</evidence>
<dbReference type="InterPro" id="IPR003439">
    <property type="entry name" value="ABC_transporter-like_ATP-bd"/>
</dbReference>
<dbReference type="PROSITE" id="PS50893">
    <property type="entry name" value="ABC_TRANSPORTER_2"/>
    <property type="match status" value="1"/>
</dbReference>
<keyword evidence="4" id="KW-0547">Nucleotide-binding</keyword>
<evidence type="ECO:0000256" key="8">
    <source>
        <dbReference type="ARBA" id="ARBA00023251"/>
    </source>
</evidence>
<dbReference type="PANTHER" id="PTHR42711:SF19">
    <property type="entry name" value="DOXORUBICIN RESISTANCE ATP-BINDING PROTEIN DRRA"/>
    <property type="match status" value="1"/>
</dbReference>
<evidence type="ECO:0000256" key="1">
    <source>
        <dbReference type="ARBA" id="ARBA00004413"/>
    </source>
</evidence>
<keyword evidence="12" id="KW-1185">Reference proteome</keyword>
<dbReference type="SMART" id="SM00382">
    <property type="entry name" value="AAA"/>
    <property type="match status" value="1"/>
</dbReference>
<evidence type="ECO:0000259" key="10">
    <source>
        <dbReference type="PROSITE" id="PS50893"/>
    </source>
</evidence>
<keyword evidence="8" id="KW-0046">Antibiotic resistance</keyword>
<keyword evidence="3" id="KW-1003">Cell membrane</keyword>
<dbReference type="PANTHER" id="PTHR42711">
    <property type="entry name" value="ABC TRANSPORTER ATP-BINDING PROTEIN"/>
    <property type="match status" value="1"/>
</dbReference>
<evidence type="ECO:0000313" key="12">
    <source>
        <dbReference type="Proteomes" id="UP000187151"/>
    </source>
</evidence>
<evidence type="ECO:0000256" key="4">
    <source>
        <dbReference type="ARBA" id="ARBA00022741"/>
    </source>
</evidence>
<dbReference type="RefSeq" id="WP_076046524.1">
    <property type="nucleotide sequence ID" value="NZ_MQUR01000096.1"/>
</dbReference>
<protein>
    <submittedName>
        <fullName evidence="11">Daunorubicin/doxorubicin resistance ABC transporter ATP-binding protein DrrA</fullName>
    </submittedName>
</protein>
<dbReference type="Proteomes" id="UP000187151">
    <property type="component" value="Unassembled WGS sequence"/>
</dbReference>
<dbReference type="SUPFAM" id="SSF52540">
    <property type="entry name" value="P-loop containing nucleoside triphosphate hydrolases"/>
    <property type="match status" value="1"/>
</dbReference>
<evidence type="ECO:0000256" key="5">
    <source>
        <dbReference type="ARBA" id="ARBA00022840"/>
    </source>
</evidence>
<comment type="subcellular location">
    <subcellularLocation>
        <location evidence="1">Cell membrane</location>
        <topology evidence="1">Peripheral membrane protein</topology>
        <orientation evidence="1">Cytoplasmic side</orientation>
    </subcellularLocation>
</comment>
<dbReference type="PROSITE" id="PS00211">
    <property type="entry name" value="ABC_TRANSPORTER_1"/>
    <property type="match status" value="1"/>
</dbReference>
<keyword evidence="2" id="KW-0813">Transport</keyword>
<comment type="caution">
    <text evidence="11">The sequence shown here is derived from an EMBL/GenBank/DDBJ whole genome shotgun (WGS) entry which is preliminary data.</text>
</comment>
<evidence type="ECO:0000256" key="7">
    <source>
        <dbReference type="ARBA" id="ARBA00023136"/>
    </source>
</evidence>
<reference evidence="11 12" key="1">
    <citation type="submission" date="2016-01" db="EMBL/GenBank/DDBJ databases">
        <title>Streptomyces amritsarensis strain MTCC 11845 genome sequencing and assembly.</title>
        <authorList>
            <person name="Sharma D."/>
            <person name="Nair G.R."/>
            <person name="Kaur G."/>
            <person name="Manhas R.K."/>
            <person name="Mayilraj S."/>
        </authorList>
    </citation>
    <scope>NUCLEOTIDE SEQUENCE [LARGE SCALE GENOMIC DNA]</scope>
    <source>
        <strain evidence="11 12">MTCC 11845</strain>
    </source>
</reference>
<dbReference type="GO" id="GO:0005524">
    <property type="term" value="F:ATP binding"/>
    <property type="evidence" value="ECO:0007669"/>
    <property type="project" value="UniProtKB-KW"/>
</dbReference>
<dbReference type="Pfam" id="PF00005">
    <property type="entry name" value="ABC_tran"/>
    <property type="match status" value="1"/>
</dbReference>
<evidence type="ECO:0000256" key="6">
    <source>
        <dbReference type="ARBA" id="ARBA00022967"/>
    </source>
</evidence>
<gene>
    <name evidence="11" type="ORF">AVW11_29455</name>
</gene>
<feature type="domain" description="ABC transporter" evidence="10">
    <location>
        <begin position="12"/>
        <end position="242"/>
    </location>
</feature>
<keyword evidence="6" id="KW-1278">Translocase</keyword>
<dbReference type="InterPro" id="IPR050763">
    <property type="entry name" value="ABC_transporter_ATP-binding"/>
</dbReference>
<dbReference type="EMBL" id="MQUR01000096">
    <property type="protein sequence ID" value="OLZ57492.1"/>
    <property type="molecule type" value="Genomic_DNA"/>
</dbReference>
<dbReference type="InterPro" id="IPR027417">
    <property type="entry name" value="P-loop_NTPase"/>
</dbReference>
<name>A0ABX3FXS3_9ACTN</name>
<keyword evidence="7" id="KW-0472">Membrane</keyword>
<comment type="similarity">
    <text evidence="9">Belongs to the ABC transporter superfamily. Drug exporter-1 (DrugE1) (TC 3.A.1.105) family.</text>
</comment>
<dbReference type="InterPro" id="IPR005894">
    <property type="entry name" value="DrrA"/>
</dbReference>
<proteinExistence type="inferred from homology"/>
<dbReference type="NCBIfam" id="TIGR01188">
    <property type="entry name" value="drrA"/>
    <property type="match status" value="1"/>
</dbReference>
<evidence type="ECO:0000256" key="9">
    <source>
        <dbReference type="ARBA" id="ARBA00049985"/>
    </source>
</evidence>
<dbReference type="Gene3D" id="3.40.50.300">
    <property type="entry name" value="P-loop containing nucleotide triphosphate hydrolases"/>
    <property type="match status" value="1"/>
</dbReference>
<organism evidence="11 12">
    <name type="scientific">Streptomyces amritsarensis</name>
    <dbReference type="NCBI Taxonomy" id="681158"/>
    <lineage>
        <taxon>Bacteria</taxon>
        <taxon>Bacillati</taxon>
        <taxon>Actinomycetota</taxon>
        <taxon>Actinomycetes</taxon>
        <taxon>Kitasatosporales</taxon>
        <taxon>Streptomycetaceae</taxon>
        <taxon>Streptomyces</taxon>
    </lineage>
</organism>
<dbReference type="InterPro" id="IPR017871">
    <property type="entry name" value="ABC_transporter-like_CS"/>
</dbReference>
<accession>A0ABX3FXS3</accession>
<dbReference type="InterPro" id="IPR003593">
    <property type="entry name" value="AAA+_ATPase"/>
</dbReference>
<keyword evidence="5 11" id="KW-0067">ATP-binding</keyword>
<evidence type="ECO:0000313" key="11">
    <source>
        <dbReference type="EMBL" id="OLZ57492.1"/>
    </source>
</evidence>